<accession>A0AAW0BZ47</accession>
<evidence type="ECO:0000256" key="9">
    <source>
        <dbReference type="SAM" id="Phobius"/>
    </source>
</evidence>
<dbReference type="InterPro" id="IPR002401">
    <property type="entry name" value="Cyt_P450_E_grp-I"/>
</dbReference>
<dbReference type="GO" id="GO:0020037">
    <property type="term" value="F:heme binding"/>
    <property type="evidence" value="ECO:0007669"/>
    <property type="project" value="InterPro"/>
</dbReference>
<gene>
    <name evidence="10" type="ORF">R3P38DRAFT_820384</name>
</gene>
<dbReference type="InterPro" id="IPR001128">
    <property type="entry name" value="Cyt_P450"/>
</dbReference>
<dbReference type="PRINTS" id="PR00385">
    <property type="entry name" value="P450"/>
</dbReference>
<keyword evidence="9" id="KW-0472">Membrane</keyword>
<name>A0AAW0BZ47_9AGAR</name>
<dbReference type="InterPro" id="IPR036396">
    <property type="entry name" value="Cyt_P450_sf"/>
</dbReference>
<organism evidence="10 11">
    <name type="scientific">Favolaschia claudopus</name>
    <dbReference type="NCBI Taxonomy" id="2862362"/>
    <lineage>
        <taxon>Eukaryota</taxon>
        <taxon>Fungi</taxon>
        <taxon>Dikarya</taxon>
        <taxon>Basidiomycota</taxon>
        <taxon>Agaricomycotina</taxon>
        <taxon>Agaricomycetes</taxon>
        <taxon>Agaricomycetidae</taxon>
        <taxon>Agaricales</taxon>
        <taxon>Marasmiineae</taxon>
        <taxon>Mycenaceae</taxon>
        <taxon>Favolaschia</taxon>
    </lineage>
</organism>
<sequence>MTGGGLTACIIRESMSAVGVRQSHLCLLSVCPSLLPTGMHLESISLWVVVLGLVNHLYFNRHEPQSAILPFVLLVIEPPVFLVVFGAPISWSGSRFLYTYVIFLSSLSLSIVLYRISPFHPLAQYPGPLISKATRLWDLWKAYGGRKYLYHSRLHEMYGPYVRTGPNEISITDIDAVTQILRHGGLNKGRYYERVRQNDIPPSIIHALGEVHTAKRRVWNRALNPTAMHDHEPLIAKRATQFVSRLKEHGTVDIGCWLDMLTFDIMGDVTFGGGFEMLREGRDANGVGERIRAFLTVGNLLAQIPWIMKPVGLIPGVGQAVNEFDKFAQDLAVQRAKNGAAGRKDLWYYIADEADLEQEKPTLQIAAADSFVAVIAASDTTAYTLTSAIWLLLSNPACYQRVQQEIDSVIANGDDPFDANKHRELHYLSGCINETLRLHPALPSNGGTRQVRLEQPGRFISGRYFPPGTNVSVATHSIHRNPDYFSHPSRFLPERWLADSKLEKHEPSAFIPFSLGPANCAGQKFAMREMFGVLCALFKSFEMKFADGFDGEEWPRSIKEIFVVARGSLMVTLTPRNHAI</sequence>
<dbReference type="PRINTS" id="PR00463">
    <property type="entry name" value="EP450I"/>
</dbReference>
<comment type="pathway">
    <text evidence="2">Secondary metabolite biosynthesis.</text>
</comment>
<proteinExistence type="inferred from homology"/>
<evidence type="ECO:0000256" key="5">
    <source>
        <dbReference type="ARBA" id="ARBA00023002"/>
    </source>
</evidence>
<dbReference type="GO" id="GO:0016705">
    <property type="term" value="F:oxidoreductase activity, acting on paired donors, with incorporation or reduction of molecular oxygen"/>
    <property type="evidence" value="ECO:0007669"/>
    <property type="project" value="InterPro"/>
</dbReference>
<dbReference type="Pfam" id="PF00067">
    <property type="entry name" value="p450"/>
    <property type="match status" value="1"/>
</dbReference>
<dbReference type="AlphaFoldDB" id="A0AAW0BZ47"/>
<dbReference type="CDD" id="cd11061">
    <property type="entry name" value="CYP67-like"/>
    <property type="match status" value="1"/>
</dbReference>
<evidence type="ECO:0000313" key="11">
    <source>
        <dbReference type="Proteomes" id="UP001362999"/>
    </source>
</evidence>
<dbReference type="PANTHER" id="PTHR24305">
    <property type="entry name" value="CYTOCHROME P450"/>
    <property type="match status" value="1"/>
</dbReference>
<dbReference type="EMBL" id="JAWWNJ010000024">
    <property type="protein sequence ID" value="KAK7031575.1"/>
    <property type="molecule type" value="Genomic_DNA"/>
</dbReference>
<keyword evidence="9" id="KW-0812">Transmembrane</keyword>
<dbReference type="GO" id="GO:0005506">
    <property type="term" value="F:iron ion binding"/>
    <property type="evidence" value="ECO:0007669"/>
    <property type="project" value="InterPro"/>
</dbReference>
<evidence type="ECO:0000256" key="2">
    <source>
        <dbReference type="ARBA" id="ARBA00005179"/>
    </source>
</evidence>
<evidence type="ECO:0000256" key="7">
    <source>
        <dbReference type="ARBA" id="ARBA00023033"/>
    </source>
</evidence>
<feature type="transmembrane region" description="Helical" evidence="9">
    <location>
        <begin position="97"/>
        <end position="116"/>
    </location>
</feature>
<dbReference type="SUPFAM" id="SSF48264">
    <property type="entry name" value="Cytochrome P450"/>
    <property type="match status" value="1"/>
</dbReference>
<dbReference type="Gene3D" id="1.10.630.10">
    <property type="entry name" value="Cytochrome P450"/>
    <property type="match status" value="1"/>
</dbReference>
<keyword evidence="9" id="KW-1133">Transmembrane helix</keyword>
<keyword evidence="6 8" id="KW-0408">Iron</keyword>
<comment type="cofactor">
    <cofactor evidence="1 8">
        <name>heme</name>
        <dbReference type="ChEBI" id="CHEBI:30413"/>
    </cofactor>
</comment>
<dbReference type="InterPro" id="IPR050121">
    <property type="entry name" value="Cytochrome_P450_monoxygenase"/>
</dbReference>
<evidence type="ECO:0000313" key="10">
    <source>
        <dbReference type="EMBL" id="KAK7031575.1"/>
    </source>
</evidence>
<dbReference type="Proteomes" id="UP001362999">
    <property type="component" value="Unassembled WGS sequence"/>
</dbReference>
<evidence type="ECO:0000256" key="1">
    <source>
        <dbReference type="ARBA" id="ARBA00001971"/>
    </source>
</evidence>
<reference evidence="10 11" key="1">
    <citation type="journal article" date="2024" name="J Genomics">
        <title>Draft genome sequencing and assembly of Favolaschia claudopus CIRM-BRFM 2984 isolated from oak limbs.</title>
        <authorList>
            <person name="Navarro D."/>
            <person name="Drula E."/>
            <person name="Chaduli D."/>
            <person name="Cazenave R."/>
            <person name="Ahrendt S."/>
            <person name="Wang J."/>
            <person name="Lipzen A."/>
            <person name="Daum C."/>
            <person name="Barry K."/>
            <person name="Grigoriev I.V."/>
            <person name="Favel A."/>
            <person name="Rosso M.N."/>
            <person name="Martin F."/>
        </authorList>
    </citation>
    <scope>NUCLEOTIDE SEQUENCE [LARGE SCALE GENOMIC DNA]</scope>
    <source>
        <strain evidence="10 11">CIRM-BRFM 2984</strain>
    </source>
</reference>
<keyword evidence="11" id="KW-1185">Reference proteome</keyword>
<keyword evidence="7" id="KW-0503">Monooxygenase</keyword>
<evidence type="ECO:0000256" key="3">
    <source>
        <dbReference type="ARBA" id="ARBA00010617"/>
    </source>
</evidence>
<dbReference type="PANTHER" id="PTHR24305:SF187">
    <property type="entry name" value="P450, PUTATIVE (EUROFUNG)-RELATED"/>
    <property type="match status" value="1"/>
</dbReference>
<comment type="caution">
    <text evidence="10">The sequence shown here is derived from an EMBL/GenBank/DDBJ whole genome shotgun (WGS) entry which is preliminary data.</text>
</comment>
<evidence type="ECO:0000256" key="6">
    <source>
        <dbReference type="ARBA" id="ARBA00023004"/>
    </source>
</evidence>
<feature type="transmembrane region" description="Helical" evidence="9">
    <location>
        <begin position="67"/>
        <end position="91"/>
    </location>
</feature>
<evidence type="ECO:0000256" key="4">
    <source>
        <dbReference type="ARBA" id="ARBA00022723"/>
    </source>
</evidence>
<evidence type="ECO:0000256" key="8">
    <source>
        <dbReference type="PIRSR" id="PIRSR602401-1"/>
    </source>
</evidence>
<keyword evidence="8" id="KW-0349">Heme</keyword>
<protein>
    <submittedName>
        <fullName evidence="10">Cytochrome P450</fullName>
    </submittedName>
</protein>
<dbReference type="GO" id="GO:0004497">
    <property type="term" value="F:monooxygenase activity"/>
    <property type="evidence" value="ECO:0007669"/>
    <property type="project" value="UniProtKB-KW"/>
</dbReference>
<keyword evidence="5" id="KW-0560">Oxidoreductase</keyword>
<feature type="binding site" description="axial binding residue" evidence="8">
    <location>
        <position position="520"/>
    </location>
    <ligand>
        <name>heme</name>
        <dbReference type="ChEBI" id="CHEBI:30413"/>
    </ligand>
    <ligandPart>
        <name>Fe</name>
        <dbReference type="ChEBI" id="CHEBI:18248"/>
    </ligandPart>
</feature>
<keyword evidence="4 8" id="KW-0479">Metal-binding</keyword>
<comment type="similarity">
    <text evidence="3">Belongs to the cytochrome P450 family.</text>
</comment>